<gene>
    <name evidence="1" type="ORF">BO66DRAFT_237449</name>
</gene>
<reference evidence="1" key="1">
    <citation type="submission" date="2018-02" db="EMBL/GenBank/DDBJ databases">
        <title>The genomes of Aspergillus section Nigri reveals drivers in fungal speciation.</title>
        <authorList>
            <consortium name="DOE Joint Genome Institute"/>
            <person name="Vesth T.C."/>
            <person name="Nybo J."/>
            <person name="Theobald S."/>
            <person name="Brandl J."/>
            <person name="Frisvad J.C."/>
            <person name="Nielsen K.F."/>
            <person name="Lyhne E.K."/>
            <person name="Kogle M.E."/>
            <person name="Kuo A."/>
            <person name="Riley R."/>
            <person name="Clum A."/>
            <person name="Nolan M."/>
            <person name="Lipzen A."/>
            <person name="Salamov A."/>
            <person name="Henrissat B."/>
            <person name="Wiebenga A."/>
            <person name="De vries R.P."/>
            <person name="Grigoriev I.V."/>
            <person name="Mortensen U.H."/>
            <person name="Andersen M.R."/>
            <person name="Baker S.E."/>
        </authorList>
    </citation>
    <scope>NUCLEOTIDE SEQUENCE</scope>
    <source>
        <strain evidence="1">CBS 121060</strain>
    </source>
</reference>
<evidence type="ECO:0000313" key="1">
    <source>
        <dbReference type="EMBL" id="RAH73205.1"/>
    </source>
</evidence>
<evidence type="ECO:0000313" key="2">
    <source>
        <dbReference type="Proteomes" id="UP000249661"/>
    </source>
</evidence>
<name>A0ACD1HHY7_9EURO</name>
<accession>A0ACD1HHY7</accession>
<keyword evidence="2" id="KW-1185">Reference proteome</keyword>
<sequence>MQTSRNWGGPCRTRMRIWLSHPTPFMPRPAPDGRHGLLKGRGWIPFHMHLNTCTLSISSRRLKVRVVKGSLYPSLGLYFPRGYRIPRAEMYFIAQIRYPPVRETEAVERYSRLAKNYQSSMTSARVHHTLNAAVALSKRTEAELHVYDFLWTLTFNLIP</sequence>
<organism evidence="1 2">
    <name type="scientific">Aspergillus aculeatinus CBS 121060</name>
    <dbReference type="NCBI Taxonomy" id="1448322"/>
    <lineage>
        <taxon>Eukaryota</taxon>
        <taxon>Fungi</taxon>
        <taxon>Dikarya</taxon>
        <taxon>Ascomycota</taxon>
        <taxon>Pezizomycotina</taxon>
        <taxon>Eurotiomycetes</taxon>
        <taxon>Eurotiomycetidae</taxon>
        <taxon>Eurotiales</taxon>
        <taxon>Aspergillaceae</taxon>
        <taxon>Aspergillus</taxon>
        <taxon>Aspergillus subgen. Circumdati</taxon>
    </lineage>
</organism>
<proteinExistence type="predicted"/>
<dbReference type="EMBL" id="KZ824940">
    <property type="protein sequence ID" value="RAH73205.1"/>
    <property type="molecule type" value="Genomic_DNA"/>
</dbReference>
<dbReference type="Proteomes" id="UP000249661">
    <property type="component" value="Unassembled WGS sequence"/>
</dbReference>
<protein>
    <submittedName>
        <fullName evidence="1">Uncharacterized protein</fullName>
    </submittedName>
</protein>